<dbReference type="OrthoDB" id="1002010at2759"/>
<dbReference type="AlphaFoldDB" id="A0A7J9ICT9"/>
<evidence type="ECO:0000313" key="1">
    <source>
        <dbReference type="EMBL" id="MBA0819896.1"/>
    </source>
</evidence>
<comment type="caution">
    <text evidence="1">The sequence shown here is derived from an EMBL/GenBank/DDBJ whole genome shotgun (WGS) entry which is preliminary data.</text>
</comment>
<reference evidence="1 2" key="1">
    <citation type="journal article" date="2019" name="Genome Biol. Evol.">
        <title>Insights into the evolution of the New World diploid cottons (Gossypium, subgenus Houzingenia) based on genome sequencing.</title>
        <authorList>
            <person name="Grover C.E."/>
            <person name="Arick M.A. 2nd"/>
            <person name="Thrash A."/>
            <person name="Conover J.L."/>
            <person name="Sanders W.S."/>
            <person name="Peterson D.G."/>
            <person name="Frelichowski J.E."/>
            <person name="Scheffler J.A."/>
            <person name="Scheffler B.E."/>
            <person name="Wendel J.F."/>
        </authorList>
    </citation>
    <scope>NUCLEOTIDE SEQUENCE [LARGE SCALE GENOMIC DNA]</scope>
    <source>
        <strain evidence="1">0</strain>
        <tissue evidence="1">Leaf</tissue>
    </source>
</reference>
<gene>
    <name evidence="1" type="ORF">Gohar_021592</name>
</gene>
<name>A0A7J9ICT9_9ROSI</name>
<proteinExistence type="predicted"/>
<accession>A0A7J9ICT9</accession>
<sequence length="69" mass="7909">MDLRIEDNMGQIEGMRDETELEDMPVEFVERKKRQRFNIEVGGSDNRMGLLEGGLENPILAVTTNQADR</sequence>
<keyword evidence="2" id="KW-1185">Reference proteome</keyword>
<dbReference type="Proteomes" id="UP000593560">
    <property type="component" value="Unassembled WGS sequence"/>
</dbReference>
<feature type="non-terminal residue" evidence="1">
    <location>
        <position position="69"/>
    </location>
</feature>
<dbReference type="EMBL" id="JABFAD010332074">
    <property type="protein sequence ID" value="MBA0819896.1"/>
    <property type="molecule type" value="Genomic_DNA"/>
</dbReference>
<protein>
    <submittedName>
        <fullName evidence="1">Uncharacterized protein</fullName>
    </submittedName>
</protein>
<evidence type="ECO:0000313" key="2">
    <source>
        <dbReference type="Proteomes" id="UP000593560"/>
    </source>
</evidence>
<organism evidence="1 2">
    <name type="scientific">Gossypium harknessii</name>
    <dbReference type="NCBI Taxonomy" id="34285"/>
    <lineage>
        <taxon>Eukaryota</taxon>
        <taxon>Viridiplantae</taxon>
        <taxon>Streptophyta</taxon>
        <taxon>Embryophyta</taxon>
        <taxon>Tracheophyta</taxon>
        <taxon>Spermatophyta</taxon>
        <taxon>Magnoliopsida</taxon>
        <taxon>eudicotyledons</taxon>
        <taxon>Gunneridae</taxon>
        <taxon>Pentapetalae</taxon>
        <taxon>rosids</taxon>
        <taxon>malvids</taxon>
        <taxon>Malvales</taxon>
        <taxon>Malvaceae</taxon>
        <taxon>Malvoideae</taxon>
        <taxon>Gossypium</taxon>
    </lineage>
</organism>